<organism evidence="1 2">
    <name type="scientific">Rhodococcus opacus M213</name>
    <dbReference type="NCBI Taxonomy" id="1129896"/>
    <lineage>
        <taxon>Bacteria</taxon>
        <taxon>Bacillati</taxon>
        <taxon>Actinomycetota</taxon>
        <taxon>Actinomycetes</taxon>
        <taxon>Mycobacteriales</taxon>
        <taxon>Nocardiaceae</taxon>
        <taxon>Rhodococcus</taxon>
    </lineage>
</organism>
<proteinExistence type="predicted"/>
<evidence type="ECO:0000313" key="2">
    <source>
        <dbReference type="Proteomes" id="UP000005951"/>
    </source>
</evidence>
<gene>
    <name evidence="1" type="ORF">WSS_A27015</name>
</gene>
<feature type="non-terminal residue" evidence="1">
    <location>
        <position position="1"/>
    </location>
</feature>
<dbReference type="Proteomes" id="UP000005951">
    <property type="component" value="Unassembled WGS sequence"/>
</dbReference>
<accession>K8XDC8</accession>
<evidence type="ECO:0000313" key="1">
    <source>
        <dbReference type="EMBL" id="EKT79523.1"/>
    </source>
</evidence>
<name>K8XDC8_RHOOP</name>
<comment type="caution">
    <text evidence="1">The sequence shown here is derived from an EMBL/GenBank/DDBJ whole genome shotgun (WGS) entry which is preliminary data.</text>
</comment>
<dbReference type="EMBL" id="AJYC02000082">
    <property type="protein sequence ID" value="EKT79523.1"/>
    <property type="molecule type" value="Genomic_DNA"/>
</dbReference>
<reference evidence="1 2" key="1">
    <citation type="journal article" date="2013" name="Genome Announc.">
        <title>Draft Genome Sequence of Rhodococcus opacus Strain M213 Shows a Diverse Catabolic Potential.</title>
        <authorList>
            <person name="Pathak A."/>
            <person name="Green S.J."/>
            <person name="Ogram A."/>
            <person name="Chauhan A."/>
        </authorList>
    </citation>
    <scope>NUCLEOTIDE SEQUENCE [LARGE SCALE GENOMIC DNA]</scope>
    <source>
        <strain evidence="1 2">M213</strain>
    </source>
</reference>
<protein>
    <submittedName>
        <fullName evidence="1">Cytochrome P450</fullName>
    </submittedName>
</protein>
<sequence>ACAGIYFANHVCRIGLEELFEAIPNLERDSGADVEFWGWGFRGPTALRTTWEV</sequence>
<dbReference type="AlphaFoldDB" id="K8XDC8"/>